<sequence>MSVVEQPVRRLVRHEAGHQRPRAAALLFPRIDRTAAPALTDGERTLGESDFISGVTEDRYPDHFGLAHGIDGGGSAPARADVADHLATLPHYQVVLGHDVNANADFLTKLSDSL</sequence>
<reference evidence="1 2" key="1">
    <citation type="submission" date="2024-03" db="EMBL/GenBank/DDBJ databases">
        <title>First Report of Pectobacterium brasiliscabiei causing potato scab in china.</title>
        <authorList>
            <person name="Handique U."/>
        </authorList>
    </citation>
    <scope>NUCLEOTIDE SEQUENCE [LARGE SCALE GENOMIC DNA]</scope>
    <source>
        <strain evidence="1 2">ZRIMU1503</strain>
    </source>
</reference>
<proteinExistence type="predicted"/>
<protein>
    <submittedName>
        <fullName evidence="1">Uncharacterized protein</fullName>
    </submittedName>
</protein>
<evidence type="ECO:0000313" key="1">
    <source>
        <dbReference type="EMBL" id="MEI5614642.1"/>
    </source>
</evidence>
<comment type="caution">
    <text evidence="1">The sequence shown here is derived from an EMBL/GenBank/DDBJ whole genome shotgun (WGS) entry which is preliminary data.</text>
</comment>
<organism evidence="1 2">
    <name type="scientific">Streptomyces brasiliscabiei</name>
    <dbReference type="NCBI Taxonomy" id="2736302"/>
    <lineage>
        <taxon>Bacteria</taxon>
        <taxon>Bacillati</taxon>
        <taxon>Actinomycetota</taxon>
        <taxon>Actinomycetes</taxon>
        <taxon>Kitasatosporales</taxon>
        <taxon>Streptomycetaceae</taxon>
        <taxon>Streptomyces</taxon>
    </lineage>
</organism>
<evidence type="ECO:0000313" key="2">
    <source>
        <dbReference type="Proteomes" id="UP001365781"/>
    </source>
</evidence>
<accession>A0ABU8GN73</accession>
<name>A0ABU8GN73_9ACTN</name>
<keyword evidence="2" id="KW-1185">Reference proteome</keyword>
<dbReference type="RefSeq" id="WP_336542597.1">
    <property type="nucleotide sequence ID" value="NZ_JBBAYL010000029.1"/>
</dbReference>
<gene>
    <name evidence="1" type="ORF">WB403_36485</name>
</gene>
<dbReference type="Proteomes" id="UP001365781">
    <property type="component" value="Unassembled WGS sequence"/>
</dbReference>
<dbReference type="EMBL" id="JBBAYM010000030">
    <property type="protein sequence ID" value="MEI5614642.1"/>
    <property type="molecule type" value="Genomic_DNA"/>
</dbReference>